<dbReference type="InterPro" id="IPR001584">
    <property type="entry name" value="Integrase_cat-core"/>
</dbReference>
<sequence>MIRFIDEHRNRFSVEFICQTLNTHREGGFLSLRGYRQSKARGLSARSLRDATLIEKMWRVLQRQGIDIGREQTVRLMRSAGLSGKGKGGALIRASGSHRLWVADITYVRTRKGFVYSAFVTDVFSRRIVGWALSDSMRTSSLATAGAQLGDCVC</sequence>
<feature type="domain" description="Integrase catalytic" evidence="1">
    <location>
        <begin position="97"/>
        <end position="144"/>
    </location>
</feature>
<dbReference type="GO" id="GO:0015074">
    <property type="term" value="P:DNA integration"/>
    <property type="evidence" value="ECO:0007669"/>
    <property type="project" value="InterPro"/>
</dbReference>
<evidence type="ECO:0000259" key="1">
    <source>
        <dbReference type="Pfam" id="PF00665"/>
    </source>
</evidence>
<dbReference type="KEGG" id="crf:FRC0190_00463"/>
<dbReference type="Pfam" id="PF00665">
    <property type="entry name" value="rve"/>
    <property type="match status" value="1"/>
</dbReference>
<dbReference type="GO" id="GO:0003676">
    <property type="term" value="F:nucleic acid binding"/>
    <property type="evidence" value="ECO:0007669"/>
    <property type="project" value="InterPro"/>
</dbReference>
<dbReference type="SUPFAM" id="SSF53098">
    <property type="entry name" value="Ribonuclease H-like"/>
    <property type="match status" value="1"/>
</dbReference>
<dbReference type="AlphaFoldDB" id="A0A6I8MFU5"/>
<dbReference type="EMBL" id="LR738855">
    <property type="protein sequence ID" value="VZH84438.1"/>
    <property type="molecule type" value="Genomic_DNA"/>
</dbReference>
<dbReference type="InterPro" id="IPR050900">
    <property type="entry name" value="Transposase_IS3/IS150/IS904"/>
</dbReference>
<name>A0A6I8MFU5_9CORY</name>
<reference evidence="2 3" key="1">
    <citation type="submission" date="2019-11" db="EMBL/GenBank/DDBJ databases">
        <authorList>
            <person name="Brisse S."/>
        </authorList>
    </citation>
    <scope>NUCLEOTIDE SEQUENCE [LARGE SCALE GENOMIC DNA]</scope>
    <source>
        <strain evidence="2">FRC0190</strain>
    </source>
</reference>
<dbReference type="InterPro" id="IPR012337">
    <property type="entry name" value="RNaseH-like_sf"/>
</dbReference>
<evidence type="ECO:0000313" key="2">
    <source>
        <dbReference type="EMBL" id="VZH84438.1"/>
    </source>
</evidence>
<accession>A0A6I8MFU5</accession>
<dbReference type="Gene3D" id="3.30.420.10">
    <property type="entry name" value="Ribonuclease H-like superfamily/Ribonuclease H"/>
    <property type="match status" value="1"/>
</dbReference>
<proteinExistence type="predicted"/>
<gene>
    <name evidence="2" type="ORF">FRC0190_00463</name>
</gene>
<protein>
    <submittedName>
        <fullName evidence="2">Transposase</fullName>
    </submittedName>
</protein>
<dbReference type="Proteomes" id="UP000423525">
    <property type="component" value="Chromosome"/>
</dbReference>
<dbReference type="RefSeq" id="WP_155871612.1">
    <property type="nucleotide sequence ID" value="NZ_CP168248.1"/>
</dbReference>
<organism evidence="2 3">
    <name type="scientific">Corynebacterium rouxii</name>
    <dbReference type="NCBI Taxonomy" id="2719119"/>
    <lineage>
        <taxon>Bacteria</taxon>
        <taxon>Bacillati</taxon>
        <taxon>Actinomycetota</taxon>
        <taxon>Actinomycetes</taxon>
        <taxon>Mycobacteriales</taxon>
        <taxon>Corynebacteriaceae</taxon>
        <taxon>Corynebacterium</taxon>
    </lineage>
</organism>
<evidence type="ECO:0000313" key="3">
    <source>
        <dbReference type="Proteomes" id="UP000423525"/>
    </source>
</evidence>
<dbReference type="PANTHER" id="PTHR46889">
    <property type="entry name" value="TRANSPOSASE INSF FOR INSERTION SEQUENCE IS3B-RELATED"/>
    <property type="match status" value="1"/>
</dbReference>
<dbReference type="InterPro" id="IPR036397">
    <property type="entry name" value="RNaseH_sf"/>
</dbReference>